<feature type="transmembrane region" description="Helical" evidence="1">
    <location>
        <begin position="108"/>
        <end position="132"/>
    </location>
</feature>
<proteinExistence type="predicted"/>
<evidence type="ECO:0000256" key="1">
    <source>
        <dbReference type="SAM" id="Phobius"/>
    </source>
</evidence>
<keyword evidence="1" id="KW-0812">Transmembrane</keyword>
<feature type="transmembrane region" description="Helical" evidence="1">
    <location>
        <begin position="377"/>
        <end position="400"/>
    </location>
</feature>
<dbReference type="AlphaFoldDB" id="A0A395V654"/>
<feature type="transmembrane region" description="Helical" evidence="1">
    <location>
        <begin position="171"/>
        <end position="187"/>
    </location>
</feature>
<protein>
    <submittedName>
        <fullName evidence="2">Uncharacterized protein</fullName>
    </submittedName>
</protein>
<accession>A0A395V654</accession>
<dbReference type="InterPro" id="IPR045691">
    <property type="entry name" value="DUF6056"/>
</dbReference>
<feature type="transmembrane region" description="Helical" evidence="1">
    <location>
        <begin position="351"/>
        <end position="370"/>
    </location>
</feature>
<dbReference type="RefSeq" id="WP_118097594.1">
    <property type="nucleotide sequence ID" value="NZ_CAUGCI010000002.1"/>
</dbReference>
<reference evidence="2 3" key="1">
    <citation type="submission" date="2018-08" db="EMBL/GenBank/DDBJ databases">
        <title>A genome reference for cultivated species of the human gut microbiota.</title>
        <authorList>
            <person name="Zou Y."/>
            <person name="Xue W."/>
            <person name="Luo G."/>
        </authorList>
    </citation>
    <scope>NUCLEOTIDE SEQUENCE [LARGE SCALE GENOMIC DNA]</scope>
    <source>
        <strain evidence="2 3">AF22-12AC</strain>
    </source>
</reference>
<sequence length="452" mass="50833">MSKKYKVWIFWALMLIGALLVVSQSSYSDGDDAFFYQYTNSMGFGEYLSWRYQTWVGRMSGEAFVYLAFRLGLGFWRVVNAVMLVLLPMGVLRLSEKAAGIGVHSEEAIEPCAAAVGGYFLMNIMTVGYAAVWVNGSIFYTWCFTCGIWALMPFADAVFAKPGEEPALNKKYFLISIPCAVAGTMSIEQMSAVLLTFEVLAVAALFLRHKKVHPLLLVQTLATAVAFVILFSAPGNEIRVASEIANWMPEYETMPFGQHVFITIHWLLSSFANENKLFLCGIWVVGILLLLQQEQKKKRDWIALGIAAVFTLAALLPYAGFDLLSDMGMQYINIEACVYQVPSMAVMTREVILAMIWWAAALLFTLPFLWRVSKKHITLMLAYLAGIASEAIMYCSPTMYASGARVYYLTDLLYLFIILTLAFSLKKKRWRNGFYVGLLVAGVWNLVWQVLF</sequence>
<name>A0A395V654_9FIRM</name>
<feature type="transmembrane region" description="Helical" evidence="1">
    <location>
        <begin position="406"/>
        <end position="425"/>
    </location>
</feature>
<keyword evidence="1" id="KW-1133">Transmembrane helix</keyword>
<gene>
    <name evidence="2" type="ORF">DWX93_10410</name>
</gene>
<organism evidence="2 3">
    <name type="scientific">Roseburia hominis</name>
    <dbReference type="NCBI Taxonomy" id="301301"/>
    <lineage>
        <taxon>Bacteria</taxon>
        <taxon>Bacillati</taxon>
        <taxon>Bacillota</taxon>
        <taxon>Clostridia</taxon>
        <taxon>Lachnospirales</taxon>
        <taxon>Lachnospiraceae</taxon>
        <taxon>Roseburia</taxon>
    </lineage>
</organism>
<feature type="transmembrane region" description="Helical" evidence="1">
    <location>
        <begin position="432"/>
        <end position="451"/>
    </location>
</feature>
<feature type="transmembrane region" description="Helical" evidence="1">
    <location>
        <begin position="303"/>
        <end position="321"/>
    </location>
</feature>
<dbReference type="EMBL" id="QRVL01000008">
    <property type="protein sequence ID" value="RGS39631.1"/>
    <property type="molecule type" value="Genomic_DNA"/>
</dbReference>
<dbReference type="Proteomes" id="UP000266172">
    <property type="component" value="Unassembled WGS sequence"/>
</dbReference>
<evidence type="ECO:0000313" key="3">
    <source>
        <dbReference type="Proteomes" id="UP000266172"/>
    </source>
</evidence>
<evidence type="ECO:0000313" key="2">
    <source>
        <dbReference type="EMBL" id="RGS39631.1"/>
    </source>
</evidence>
<dbReference type="Pfam" id="PF19528">
    <property type="entry name" value="DUF6056"/>
    <property type="match status" value="1"/>
</dbReference>
<feature type="transmembrane region" description="Helical" evidence="1">
    <location>
        <begin position="138"/>
        <end position="159"/>
    </location>
</feature>
<comment type="caution">
    <text evidence="2">The sequence shown here is derived from an EMBL/GenBank/DDBJ whole genome shotgun (WGS) entry which is preliminary data.</text>
</comment>
<feature type="transmembrane region" description="Helical" evidence="1">
    <location>
        <begin position="63"/>
        <end position="87"/>
    </location>
</feature>
<keyword evidence="1" id="KW-0472">Membrane</keyword>
<feature type="transmembrane region" description="Helical" evidence="1">
    <location>
        <begin position="215"/>
        <end position="233"/>
    </location>
</feature>